<dbReference type="GO" id="GO:0015344">
    <property type="term" value="F:siderophore uptake transmembrane transporter activity"/>
    <property type="evidence" value="ECO:0007669"/>
    <property type="project" value="TreeGrafter"/>
</dbReference>
<keyword evidence="10 18" id="KW-0675">Receptor</keyword>
<evidence type="ECO:0000256" key="9">
    <source>
        <dbReference type="ARBA" id="ARBA00023136"/>
    </source>
</evidence>
<evidence type="ECO:0000256" key="13">
    <source>
        <dbReference type="PROSITE-ProRule" id="PRU10144"/>
    </source>
</evidence>
<comment type="caution">
    <text evidence="18">The sequence shown here is derived from an EMBL/GenBank/DDBJ whole genome shotgun (WGS) entry which is preliminary data.</text>
</comment>
<feature type="chain" id="PRO_5020649373" evidence="15">
    <location>
        <begin position="28"/>
        <end position="670"/>
    </location>
</feature>
<dbReference type="PROSITE" id="PS01156">
    <property type="entry name" value="TONB_DEPENDENT_REC_2"/>
    <property type="match status" value="1"/>
</dbReference>
<dbReference type="PROSITE" id="PS52016">
    <property type="entry name" value="TONB_DEPENDENT_REC_3"/>
    <property type="match status" value="1"/>
</dbReference>
<evidence type="ECO:0000256" key="1">
    <source>
        <dbReference type="ARBA" id="ARBA00004571"/>
    </source>
</evidence>
<evidence type="ECO:0000259" key="17">
    <source>
        <dbReference type="Pfam" id="PF07715"/>
    </source>
</evidence>
<proteinExistence type="inferred from homology"/>
<evidence type="ECO:0000256" key="11">
    <source>
        <dbReference type="ARBA" id="ARBA00023237"/>
    </source>
</evidence>
<dbReference type="PANTHER" id="PTHR30069">
    <property type="entry name" value="TONB-DEPENDENT OUTER MEMBRANE RECEPTOR"/>
    <property type="match status" value="1"/>
</dbReference>
<organism evidence="18 19">
    <name type="scientific">Lampropedia puyangensis</name>
    <dbReference type="NCBI Taxonomy" id="1330072"/>
    <lineage>
        <taxon>Bacteria</taxon>
        <taxon>Pseudomonadati</taxon>
        <taxon>Pseudomonadota</taxon>
        <taxon>Betaproteobacteria</taxon>
        <taxon>Burkholderiales</taxon>
        <taxon>Comamonadaceae</taxon>
        <taxon>Lampropedia</taxon>
    </lineage>
</organism>
<dbReference type="InterPro" id="IPR039426">
    <property type="entry name" value="TonB-dep_rcpt-like"/>
</dbReference>
<evidence type="ECO:0000256" key="10">
    <source>
        <dbReference type="ARBA" id="ARBA00023170"/>
    </source>
</evidence>
<evidence type="ECO:0000256" key="8">
    <source>
        <dbReference type="ARBA" id="ARBA00023077"/>
    </source>
</evidence>
<dbReference type="Gene3D" id="2.40.170.20">
    <property type="entry name" value="TonB-dependent receptor, beta-barrel domain"/>
    <property type="match status" value="1"/>
</dbReference>
<keyword evidence="6 15" id="KW-0732">Signal</keyword>
<protein>
    <submittedName>
        <fullName evidence="18">TonB-dependent receptor</fullName>
    </submittedName>
</protein>
<evidence type="ECO:0000256" key="12">
    <source>
        <dbReference type="PROSITE-ProRule" id="PRU01360"/>
    </source>
</evidence>
<feature type="domain" description="TonB-dependent receptor-like beta-barrel" evidence="16">
    <location>
        <begin position="244"/>
        <end position="641"/>
    </location>
</feature>
<keyword evidence="4 12" id="KW-1134">Transmembrane beta strand</keyword>
<evidence type="ECO:0000256" key="7">
    <source>
        <dbReference type="ARBA" id="ARBA00023065"/>
    </source>
</evidence>
<feature type="short sequence motif" description="TonB C-terminal box" evidence="13">
    <location>
        <begin position="653"/>
        <end position="670"/>
    </location>
</feature>
<evidence type="ECO:0000259" key="16">
    <source>
        <dbReference type="Pfam" id="PF00593"/>
    </source>
</evidence>
<dbReference type="SUPFAM" id="SSF56935">
    <property type="entry name" value="Porins"/>
    <property type="match status" value="1"/>
</dbReference>
<evidence type="ECO:0000256" key="15">
    <source>
        <dbReference type="SAM" id="SignalP"/>
    </source>
</evidence>
<evidence type="ECO:0000313" key="18">
    <source>
        <dbReference type="EMBL" id="THU03683.1"/>
    </source>
</evidence>
<keyword evidence="3 12" id="KW-0813">Transport</keyword>
<dbReference type="Pfam" id="PF07715">
    <property type="entry name" value="Plug"/>
    <property type="match status" value="1"/>
</dbReference>
<keyword evidence="11 12" id="KW-0998">Cell outer membrane</keyword>
<dbReference type="InterPro" id="IPR010917">
    <property type="entry name" value="TonB_rcpt_CS"/>
</dbReference>
<keyword evidence="9 12" id="KW-0472">Membrane</keyword>
<dbReference type="EMBL" id="STFG01000004">
    <property type="protein sequence ID" value="THU03683.1"/>
    <property type="molecule type" value="Genomic_DNA"/>
</dbReference>
<keyword evidence="19" id="KW-1185">Reference proteome</keyword>
<evidence type="ECO:0000313" key="19">
    <source>
        <dbReference type="Proteomes" id="UP000308917"/>
    </source>
</evidence>
<dbReference type="InterPro" id="IPR012910">
    <property type="entry name" value="Plug_dom"/>
</dbReference>
<evidence type="ECO:0000256" key="4">
    <source>
        <dbReference type="ARBA" id="ARBA00022452"/>
    </source>
</evidence>
<evidence type="ECO:0000256" key="14">
    <source>
        <dbReference type="RuleBase" id="RU003357"/>
    </source>
</evidence>
<reference evidence="18 19" key="1">
    <citation type="journal article" date="2015" name="Antonie Van Leeuwenhoek">
        <title>Lampropedia puyangensis sp. nov., isolated from symptomatic bark of Populus ? euramericana canker and emended description of Lampropedia hyalina (Ehrenberg 1832) Lee et al. 2004.</title>
        <authorList>
            <person name="Li Y."/>
            <person name="Wang T."/>
            <person name="Piao C.G."/>
            <person name="Wang L.F."/>
            <person name="Tian G.Z."/>
            <person name="Zhu T.H."/>
            <person name="Guo M.W."/>
        </authorList>
    </citation>
    <scope>NUCLEOTIDE SEQUENCE [LARGE SCALE GENOMIC DNA]</scope>
    <source>
        <strain evidence="18 19">2-bin</strain>
    </source>
</reference>
<feature type="signal peptide" evidence="15">
    <location>
        <begin position="1"/>
        <end position="27"/>
    </location>
</feature>
<keyword evidence="7" id="KW-0406">Ion transport</keyword>
<dbReference type="Gene3D" id="2.170.130.10">
    <property type="entry name" value="TonB-dependent receptor, plug domain"/>
    <property type="match status" value="1"/>
</dbReference>
<dbReference type="InterPro" id="IPR037066">
    <property type="entry name" value="Plug_dom_sf"/>
</dbReference>
<dbReference type="InterPro" id="IPR036942">
    <property type="entry name" value="Beta-barrel_TonB_sf"/>
</dbReference>
<evidence type="ECO:0000256" key="2">
    <source>
        <dbReference type="ARBA" id="ARBA00009810"/>
    </source>
</evidence>
<comment type="similarity">
    <text evidence="2 12 14">Belongs to the TonB-dependent receptor family.</text>
</comment>
<dbReference type="Pfam" id="PF00593">
    <property type="entry name" value="TonB_dep_Rec_b-barrel"/>
    <property type="match status" value="1"/>
</dbReference>
<keyword evidence="5 12" id="KW-0812">Transmembrane</keyword>
<dbReference type="Proteomes" id="UP000308917">
    <property type="component" value="Unassembled WGS sequence"/>
</dbReference>
<dbReference type="CDD" id="cd01347">
    <property type="entry name" value="ligand_gated_channel"/>
    <property type="match status" value="1"/>
</dbReference>
<keyword evidence="8 14" id="KW-0798">TonB box</keyword>
<dbReference type="PANTHER" id="PTHR30069:SF53">
    <property type="entry name" value="COLICIN I RECEPTOR-RELATED"/>
    <property type="match status" value="1"/>
</dbReference>
<comment type="subcellular location">
    <subcellularLocation>
        <location evidence="1 12">Cell outer membrane</location>
        <topology evidence="1 12">Multi-pass membrane protein</topology>
    </subcellularLocation>
</comment>
<feature type="domain" description="TonB-dependent receptor plug" evidence="17">
    <location>
        <begin position="58"/>
        <end position="165"/>
    </location>
</feature>
<gene>
    <name evidence="18" type="ORF">E9531_05710</name>
</gene>
<name>A0A4S8F7U4_9BURK</name>
<sequence>MRSYILNIRSKTVALAVLCLLTGLSHAQESRVSAAQNQGDEEMPAVVVTASGAEQLLEDAPASISVISAQELQRKPVQELAEVLGGVEGVTLNRSGTGEPRVQIRGLGADYTLILIDGKRVNASSVNFRGNDYDTGWVPVSEIERIEVVRGPMSSLYGSDAIGGVINIITKKVSDHWRGHVRMDTIQQAKRSAGDTYAGSFSLAGPIKPNELGIKVYGSYDLRKADQDSRETESLPVHPVMRNSRLGSQLSWTPVSDQTFTLDMDASRRDHDHFVLKRQAVALNHKGRWGVADSDLTLSTDRIRNETGVVSGQTNPATAHTYALNGKLNIPLSEWNQRITVGAEVRHENLKDSTNLGGWPGAQSLSDGKASVGQQALFIEDEIYLGDDWQLTLGNRIDHHEHFGVNHSPRAYVVWRASPDVRVKGGVARSFRAPTLLQNSPQWGSVSCGSATEGCYIVGSKSLKPETGTSVELGISAALTEKVQADVTLFRTRLKNMISIDNRTRDPVEAQTYPNFVGLLPDGRPVLSYENVASVQTQGVEASVKTQWSDAFDFRLNYTFTKAEDTSGSTAMPLTYRPRHSASLAMNWHRGPWTAGADWRFTGRQVTNAYSKQEKGSYSNWDLNVGWEIAPQWAIKFGVLNALNKQDARDADLSYLEDGRRYFLSLEARF</sequence>
<dbReference type="GO" id="GO:0044718">
    <property type="term" value="P:siderophore transmembrane transport"/>
    <property type="evidence" value="ECO:0007669"/>
    <property type="project" value="TreeGrafter"/>
</dbReference>
<accession>A0A4S8F7U4</accession>
<dbReference type="OrthoDB" id="183532at2"/>
<dbReference type="RefSeq" id="WP_136572791.1">
    <property type="nucleotide sequence ID" value="NZ_STFG01000004.1"/>
</dbReference>
<dbReference type="AlphaFoldDB" id="A0A4S8F7U4"/>
<evidence type="ECO:0000256" key="6">
    <source>
        <dbReference type="ARBA" id="ARBA00022729"/>
    </source>
</evidence>
<evidence type="ECO:0000256" key="5">
    <source>
        <dbReference type="ARBA" id="ARBA00022692"/>
    </source>
</evidence>
<dbReference type="InterPro" id="IPR000531">
    <property type="entry name" value="Beta-barrel_TonB"/>
</dbReference>
<dbReference type="GO" id="GO:0009279">
    <property type="term" value="C:cell outer membrane"/>
    <property type="evidence" value="ECO:0007669"/>
    <property type="project" value="UniProtKB-SubCell"/>
</dbReference>
<evidence type="ECO:0000256" key="3">
    <source>
        <dbReference type="ARBA" id="ARBA00022448"/>
    </source>
</evidence>